<feature type="compositionally biased region" description="Basic residues" evidence="9">
    <location>
        <begin position="1415"/>
        <end position="1429"/>
    </location>
</feature>
<dbReference type="STRING" id="68214.AVL59_08305"/>
<protein>
    <recommendedName>
        <fullName evidence="4">Phenyloxazoline synthase MbtB</fullName>
    </recommendedName>
    <alternativeName>
        <fullName evidence="8">Mycobactin synthetase protein B</fullName>
    </alternativeName>
</protein>
<feature type="region of interest" description="Disordered" evidence="9">
    <location>
        <begin position="1"/>
        <end position="22"/>
    </location>
</feature>
<dbReference type="GO" id="GO:0043041">
    <property type="term" value="P:amino acid activation for nonribosomal peptide biosynthetic process"/>
    <property type="evidence" value="ECO:0007669"/>
    <property type="project" value="TreeGrafter"/>
</dbReference>
<dbReference type="EMBL" id="CP016279">
    <property type="protein sequence ID" value="ANP49604.1"/>
    <property type="molecule type" value="Genomic_DNA"/>
</dbReference>
<dbReference type="OrthoDB" id="2472181at2"/>
<keyword evidence="7" id="KW-0436">Ligase</keyword>
<dbReference type="EMBL" id="JAGGLP010000009">
    <property type="protein sequence ID" value="MBP2051941.1"/>
    <property type="molecule type" value="Genomic_DNA"/>
</dbReference>
<dbReference type="PANTHER" id="PTHR45527">
    <property type="entry name" value="NONRIBOSOMAL PEPTIDE SYNTHETASE"/>
    <property type="match status" value="1"/>
</dbReference>
<dbReference type="PROSITE" id="PS50075">
    <property type="entry name" value="CARRIER"/>
    <property type="match status" value="1"/>
</dbReference>
<dbReference type="SUPFAM" id="SSF52777">
    <property type="entry name" value="CoA-dependent acyltransferases"/>
    <property type="match status" value="2"/>
</dbReference>
<evidence type="ECO:0000256" key="5">
    <source>
        <dbReference type="ARBA" id="ARBA00022450"/>
    </source>
</evidence>
<evidence type="ECO:0000256" key="9">
    <source>
        <dbReference type="SAM" id="MobiDB-lite"/>
    </source>
</evidence>
<dbReference type="GO" id="GO:0008610">
    <property type="term" value="P:lipid biosynthetic process"/>
    <property type="evidence" value="ECO:0007669"/>
    <property type="project" value="UniProtKB-ARBA"/>
</dbReference>
<evidence type="ECO:0000256" key="2">
    <source>
        <dbReference type="ARBA" id="ARBA00005102"/>
    </source>
</evidence>
<evidence type="ECO:0000256" key="4">
    <source>
        <dbReference type="ARBA" id="ARBA00016743"/>
    </source>
</evidence>
<keyword evidence="5" id="KW-0596">Phosphopantetheine</keyword>
<evidence type="ECO:0000259" key="10">
    <source>
        <dbReference type="PROSITE" id="PS50075"/>
    </source>
</evidence>
<dbReference type="CDD" id="cd19535">
    <property type="entry name" value="Cyc_NRPS"/>
    <property type="match status" value="1"/>
</dbReference>
<dbReference type="Proteomes" id="UP001519309">
    <property type="component" value="Unassembled WGS sequence"/>
</dbReference>
<evidence type="ECO:0000313" key="13">
    <source>
        <dbReference type="Proteomes" id="UP000092659"/>
    </source>
</evidence>
<dbReference type="Pfam" id="PF00550">
    <property type="entry name" value="PP-binding"/>
    <property type="match status" value="2"/>
</dbReference>
<dbReference type="InterPro" id="IPR020845">
    <property type="entry name" value="AMP-binding_CS"/>
</dbReference>
<evidence type="ECO:0000256" key="6">
    <source>
        <dbReference type="ARBA" id="ARBA00022553"/>
    </source>
</evidence>
<evidence type="ECO:0000256" key="3">
    <source>
        <dbReference type="ARBA" id="ARBA00007380"/>
    </source>
</evidence>
<dbReference type="Gene3D" id="1.10.1200.10">
    <property type="entry name" value="ACP-like"/>
    <property type="match status" value="2"/>
</dbReference>
<comment type="similarity">
    <text evidence="3">Belongs to the ATP-dependent AMP-binding enzyme family. MbtB subfamily.</text>
</comment>
<comment type="cofactor">
    <cofactor evidence="1">
        <name>pantetheine 4'-phosphate</name>
        <dbReference type="ChEBI" id="CHEBI:47942"/>
    </cofactor>
</comment>
<dbReference type="InterPro" id="IPR023213">
    <property type="entry name" value="CAT-like_dom_sf"/>
</dbReference>
<dbReference type="Gene3D" id="3.30.300.30">
    <property type="match status" value="2"/>
</dbReference>
<keyword evidence="6" id="KW-0597">Phosphoprotein</keyword>
<dbReference type="GO" id="GO:0016491">
    <property type="term" value="F:oxidoreductase activity"/>
    <property type="evidence" value="ECO:0007669"/>
    <property type="project" value="InterPro"/>
</dbReference>
<dbReference type="InterPro" id="IPR001242">
    <property type="entry name" value="Condensation_dom"/>
</dbReference>
<dbReference type="GO" id="GO:0044550">
    <property type="term" value="P:secondary metabolite biosynthetic process"/>
    <property type="evidence" value="ECO:0007669"/>
    <property type="project" value="TreeGrafter"/>
</dbReference>
<sequence>MTVPAGRHSEQTSAEDLRGLDSHDRRAAVEDWLRGRISHLGKAAPQDIDGTAPLTAAGISSLRLLRLRAQLTRELGVTPPLRVASLDALADWVTDALGGGQEGAGEPAGTHITPDPGKQFEPFPLTDLQHAYLMGRSQAFELGSLGGHAYFELTPADGDVQRLETAWQRVVQRHGALRMTVLPDGSQQTLEQVPPYRFDVLDLRAEPEDKALEWLEEVRARMSHEVFVLQQWPLFHIAVTQMPSGATHVHFSIDLFVADLWALRVLLGDWWRLYANPEADLPALELTFRDVVLAERATHGSGAFEQARRYWDERLDDLPPAPQLPADTAAARPHFTRRMARIPAPVWSTVKELAGGRGVTPSGVLLAAYSVVLGAWSSSQRFTVDVTLFNRPSIHPQIDSLVGDFTNVDLLAVDLVDADTFQDFADAVQQRLWMDLQHAAAGGVQSLRELAARRGTGTAALAPVVFTSALGNDDDGFSSLFGGFGTPVHAITQTPQLYLDHQVFEEQGEAVLVWDTRDGVLSESLLEDMFEAYQRLVLSLAEPRTWSGPPEIELPVWQREVRARVNETSGPLPSGVLATRILERSTAADSAGTAAVITAERVLTFEELGRQAVGIARALHARGLARGALVGIGAVKGWRQIAAVLGVTAAGCTYVPIDPVLPPARRAWMIEHAGIELLVTDHLQDVEWPPTLPLMAVDDVLPTSAEELARWQCPAEPEDIAYVLYTSGSTGTPKGVAVSHRSVLNTLMEVNRRFGAGPQDRILGLSSLSFDLSLYDTFGVPAAGGALVLPEPEAVRDPARWLKLIRSHRVTLWNSVPALMDMLATYCEAGSSTDALPLRTVILSGDWIPVRLPDRIRSLGDGIQVVAAGGPTETSVWSNAYAIEEVDSGWTSIPYGFPLRNHRLHVLNERLAPAPAWVPGPLYVGGAGLAAGYHRDPERTAQSFISHPVTGERLYRTGDLARYRPDGCLEILGREDFQVKIGGFRIELGEIEHALNEQPEVDQAVVVAAASGDQRHLVGFVVPAAAAADHADPVEDDFGDIERDPVARLRFKLARPGLRGIDGPSVALADSSSPASQRRSCRTFRADPVPRQALAELLAALRSTEQDGHFLPRYAYGSPGALYPVQVYVQIHPGRVEGVAGGSYYYDPRRHALTLCSSETSLPAELFAAANQELVDKAAFVVFLVAQRRAIDPLYGKVARDFCLLESGLVTQLLEMTASLGGLGTCQLGATSDGPALRAAFDLDEGHELLHTLVGGLPADLDTAPAPVTEQALADELRSRLAERLPSYLVPGRLVLLDRLPLNQRGKVDRGALVRRAEAADAGTRVRQAPRDDMERLITDVVCQVLGLESVGATDNFMEIGAGSVHLTRMYGLLRDRLPQDFGLLALFEHPSPRALAAWLRGDIDDTAAVAKGRARAQRQRAARQRTIRRTPGTEE</sequence>
<dbReference type="InterPro" id="IPR006162">
    <property type="entry name" value="Ppantetheine_attach_site"/>
</dbReference>
<dbReference type="NCBIfam" id="TIGR01733">
    <property type="entry name" value="AA-adenyl-dom"/>
    <property type="match status" value="1"/>
</dbReference>
<organism evidence="11 13">
    <name type="scientific">Streptomyces griseochromogenes</name>
    <dbReference type="NCBI Taxonomy" id="68214"/>
    <lineage>
        <taxon>Bacteria</taxon>
        <taxon>Bacillati</taxon>
        <taxon>Actinomycetota</taxon>
        <taxon>Actinomycetes</taxon>
        <taxon>Kitasatosporales</taxon>
        <taxon>Streptomycetaceae</taxon>
        <taxon>Streptomyces</taxon>
    </lineage>
</organism>
<evidence type="ECO:0000256" key="7">
    <source>
        <dbReference type="ARBA" id="ARBA00022598"/>
    </source>
</evidence>
<dbReference type="InterPro" id="IPR029479">
    <property type="entry name" value="Nitroreductase"/>
</dbReference>
<dbReference type="PANTHER" id="PTHR45527:SF10">
    <property type="entry name" value="PYOCHELIN SYNTHASE PCHF"/>
    <property type="match status" value="1"/>
</dbReference>
<dbReference type="InterPro" id="IPR009081">
    <property type="entry name" value="PP-bd_ACP"/>
</dbReference>
<evidence type="ECO:0000313" key="12">
    <source>
        <dbReference type="EMBL" id="MBP2051941.1"/>
    </source>
</evidence>
<dbReference type="FunFam" id="3.30.559.30:FF:000006">
    <property type="entry name" value="Yersiniabactin polyketide/non-ribosomal peptide synthetase"/>
    <property type="match status" value="1"/>
</dbReference>
<accession>A0A1B1ASR6</accession>
<dbReference type="InterPro" id="IPR057737">
    <property type="entry name" value="Condensation_MtbB-like"/>
</dbReference>
<comment type="pathway">
    <text evidence="2">Siderophore biosynthesis; mycobactin biosynthesis.</text>
</comment>
<gene>
    <name evidence="11" type="ORF">AVL59_08305</name>
    <name evidence="12" type="ORF">J2Z21_004918</name>
</gene>
<proteinExistence type="inferred from homology"/>
<dbReference type="Gene3D" id="2.30.38.10">
    <property type="entry name" value="Luciferase, Domain 3"/>
    <property type="match status" value="1"/>
</dbReference>
<dbReference type="SUPFAM" id="SSF47336">
    <property type="entry name" value="ACP-like"/>
    <property type="match status" value="2"/>
</dbReference>
<dbReference type="Pfam" id="PF00881">
    <property type="entry name" value="Nitroreductase"/>
    <property type="match status" value="1"/>
</dbReference>
<dbReference type="KEGG" id="sgs:AVL59_08305"/>
<dbReference type="SUPFAM" id="SSF56801">
    <property type="entry name" value="Acetyl-CoA synthetase-like"/>
    <property type="match status" value="1"/>
</dbReference>
<evidence type="ECO:0000313" key="14">
    <source>
        <dbReference type="Proteomes" id="UP001519309"/>
    </source>
</evidence>
<dbReference type="InterPro" id="IPR000873">
    <property type="entry name" value="AMP-dep_synth/lig_dom"/>
</dbReference>
<dbReference type="GO" id="GO:0016874">
    <property type="term" value="F:ligase activity"/>
    <property type="evidence" value="ECO:0007669"/>
    <property type="project" value="UniProtKB-KW"/>
</dbReference>
<feature type="compositionally biased region" description="Basic and acidic residues" evidence="9">
    <location>
        <begin position="7"/>
        <end position="22"/>
    </location>
</feature>
<dbReference type="SUPFAM" id="SSF55469">
    <property type="entry name" value="FMN-dependent nitroreductase-like"/>
    <property type="match status" value="1"/>
</dbReference>
<dbReference type="InterPro" id="IPR020806">
    <property type="entry name" value="PKS_PP-bd"/>
</dbReference>
<dbReference type="Gene3D" id="3.40.50.980">
    <property type="match status" value="2"/>
</dbReference>
<keyword evidence="14" id="KW-1185">Reference proteome</keyword>
<dbReference type="Pfam" id="PF00668">
    <property type="entry name" value="Condensation"/>
    <property type="match status" value="1"/>
</dbReference>
<dbReference type="InterPro" id="IPR000415">
    <property type="entry name" value="Nitroreductase-like"/>
</dbReference>
<dbReference type="GO" id="GO:0005737">
    <property type="term" value="C:cytoplasm"/>
    <property type="evidence" value="ECO:0007669"/>
    <property type="project" value="TreeGrafter"/>
</dbReference>
<dbReference type="CDD" id="cd02142">
    <property type="entry name" value="McbC_SagB-like_oxidoreductase"/>
    <property type="match status" value="1"/>
</dbReference>
<dbReference type="Pfam" id="PF00501">
    <property type="entry name" value="AMP-binding"/>
    <property type="match status" value="1"/>
</dbReference>
<dbReference type="GO" id="GO:0017000">
    <property type="term" value="P:antibiotic biosynthetic process"/>
    <property type="evidence" value="ECO:0007669"/>
    <property type="project" value="UniProtKB-ARBA"/>
</dbReference>
<dbReference type="RefSeq" id="WP_067301004.1">
    <property type="nucleotide sequence ID" value="NZ_CP016279.1"/>
</dbReference>
<name>A0A1B1ASR6_9ACTN</name>
<dbReference type="InterPro" id="IPR036736">
    <property type="entry name" value="ACP-like_sf"/>
</dbReference>
<reference evidence="12 14" key="2">
    <citation type="submission" date="2021-03" db="EMBL/GenBank/DDBJ databases">
        <title>Genomic Encyclopedia of Type Strains, Phase IV (KMG-IV): sequencing the most valuable type-strain genomes for metagenomic binning, comparative biology and taxonomic classification.</title>
        <authorList>
            <person name="Goeker M."/>
        </authorList>
    </citation>
    <scope>NUCLEOTIDE SEQUENCE [LARGE SCALE GENOMIC DNA]</scope>
    <source>
        <strain evidence="12 14">DSM 40499</strain>
    </source>
</reference>
<evidence type="ECO:0000256" key="1">
    <source>
        <dbReference type="ARBA" id="ARBA00001957"/>
    </source>
</evidence>
<reference evidence="11 13" key="1">
    <citation type="submission" date="2016-06" db="EMBL/GenBank/DDBJ databases">
        <title>Complete genome sequence of Streptomyces griseochromogenes ATCC 14511, the Blasticidin S producer.</title>
        <authorList>
            <person name="Wu L."/>
        </authorList>
    </citation>
    <scope>NUCLEOTIDE SEQUENCE [LARGE SCALE GENOMIC DNA]</scope>
    <source>
        <strain evidence="11 13">ATCC 14511</strain>
    </source>
</reference>
<dbReference type="Proteomes" id="UP000092659">
    <property type="component" value="Chromosome"/>
</dbReference>
<dbReference type="Gene3D" id="3.30.559.30">
    <property type="entry name" value="Nonribosomal peptide synthetase, condensation domain"/>
    <property type="match status" value="1"/>
</dbReference>
<evidence type="ECO:0000313" key="11">
    <source>
        <dbReference type="EMBL" id="ANP49604.1"/>
    </source>
</evidence>
<dbReference type="PROSITE" id="PS00455">
    <property type="entry name" value="AMP_BINDING"/>
    <property type="match status" value="1"/>
</dbReference>
<dbReference type="InterPro" id="IPR045851">
    <property type="entry name" value="AMP-bd_C_sf"/>
</dbReference>
<dbReference type="PROSITE" id="PS00012">
    <property type="entry name" value="PHOSPHOPANTETHEINE"/>
    <property type="match status" value="1"/>
</dbReference>
<dbReference type="Gene3D" id="3.30.559.10">
    <property type="entry name" value="Chloramphenicol acetyltransferase-like domain"/>
    <property type="match status" value="1"/>
</dbReference>
<dbReference type="SMART" id="SM00823">
    <property type="entry name" value="PKS_PP"/>
    <property type="match status" value="2"/>
</dbReference>
<dbReference type="Gene3D" id="3.40.109.10">
    <property type="entry name" value="NADH Oxidase"/>
    <property type="match status" value="1"/>
</dbReference>
<dbReference type="GO" id="GO:0031177">
    <property type="term" value="F:phosphopantetheine binding"/>
    <property type="evidence" value="ECO:0007669"/>
    <property type="project" value="InterPro"/>
</dbReference>
<dbReference type="FunFam" id="3.30.559.10:FF:000023">
    <property type="entry name" value="Non-ribosomal peptide synthetase"/>
    <property type="match status" value="1"/>
</dbReference>
<feature type="domain" description="Carrier" evidence="10">
    <location>
        <begin position="1329"/>
        <end position="1404"/>
    </location>
</feature>
<dbReference type="InterPro" id="IPR010071">
    <property type="entry name" value="AA_adenyl_dom"/>
</dbReference>
<feature type="region of interest" description="Disordered" evidence="9">
    <location>
        <begin position="1415"/>
        <end position="1436"/>
    </location>
</feature>
<evidence type="ECO:0000256" key="8">
    <source>
        <dbReference type="ARBA" id="ARBA00033440"/>
    </source>
</evidence>